<dbReference type="VEuPathDB" id="CryptoDB:Cvel_4754"/>
<evidence type="ECO:0000313" key="6">
    <source>
        <dbReference type="EMBL" id="CEM29658.1"/>
    </source>
</evidence>
<dbReference type="SUPFAM" id="SSF47370">
    <property type="entry name" value="Bromodomain"/>
    <property type="match status" value="1"/>
</dbReference>
<dbReference type="PANTHER" id="PTHR24193:SF121">
    <property type="entry name" value="ADA2A-CONTAINING COMPLEX COMPONENT 3, ISOFORM D"/>
    <property type="match status" value="1"/>
</dbReference>
<gene>
    <name evidence="6" type="ORF">Cvel_4754</name>
</gene>
<feature type="region of interest" description="Disordered" evidence="5">
    <location>
        <begin position="1439"/>
        <end position="1511"/>
    </location>
</feature>
<feature type="region of interest" description="Disordered" evidence="5">
    <location>
        <begin position="1522"/>
        <end position="1541"/>
    </location>
</feature>
<dbReference type="EMBL" id="CDMZ01001248">
    <property type="protein sequence ID" value="CEM29658.1"/>
    <property type="molecule type" value="Genomic_DNA"/>
</dbReference>
<accession>A0A0G4GIG0</accession>
<evidence type="ECO:0000256" key="1">
    <source>
        <dbReference type="ARBA" id="ARBA00022737"/>
    </source>
</evidence>
<organism evidence="6">
    <name type="scientific">Chromera velia CCMP2878</name>
    <dbReference type="NCBI Taxonomy" id="1169474"/>
    <lineage>
        <taxon>Eukaryota</taxon>
        <taxon>Sar</taxon>
        <taxon>Alveolata</taxon>
        <taxon>Colpodellida</taxon>
        <taxon>Chromeraceae</taxon>
        <taxon>Chromera</taxon>
    </lineage>
</organism>
<sequence>MEEPQANGGSSSREMSPSSKSFSVLASSGCFENRGFWKLTSLSHSLRTLRKDETVLRCSLHSNTVKDREELCVLGIFAVKNDNLDELMALISCDRLPIHWRLPKDETGKELPCGTTLTQIAMRHSAIRCQRALTSLQPLLPSPEPFHLLTQEQADKPSSLLPVRIALESKQIDPNGTVKGAPWLFCCLREGLFPQAALLIEQGARVDIWDYSYSSWGERTRLSGQSSLHQFVETSKSTVRMADKVPSRLDVTQQLVQAAKTCGILEWAAWDSENRRRGTALVLAVLKIAEKREPPTEELTLIQELVRAGADVRAKDDRGLSVLHILSSACERREEYGWVVDGGLEVQEEEGQSGEEEVIHLSLIDSFLSCERSLINSGPLVRFSGGKGRFTPVMVAAELGFWGIVGVLVERGADVDIGRTETEPHECLLHLAATDGWKGTAASVGLLKQILSLSKNVNAVADFSQMEAEDIFFPPSSAHGKEQKWNAVEWACLRGDGKERKWNAVEWACLRGDGKERKWNAVEWACLRGDGKEREWNAVEWACLRGDGKERKWNAVEWACLRGDGKERKWNAVEWACLRGDMATAWWLHEKFPSLSIHPEAVIKGEPAAVSEFTLRLFEVSVTIFPIFSADGGGEGGGTRTEQSQNGDRALWGLVMFCVHLKAHSFLSLLLPRLLQYWKDVRLRPQDLDTEKEGTPLHVLSRMCSVDLLSSLLVELGWDPNTPSVHLKGGTPLMVAGESPTLQRDCEEWKECLEKTVNTLVEAGGDVSRRDAEGRTALRRAIVWFYGSKRSDSISRSERLRERLKVLQKACLSPRAGVPGQWATRAAVRAVLRRDERIAVEHFVSNGGEPVVRCLLDSLPRILKALGCKNSPSTTERTPDVEDRRKCQWLGSILWRECRDAVQPEHTETRVRIVESFVDKRLVGGLLRKSLRRVWKETTERVPWESGCVDCNFVFQVSDPAGLNWGRDATMSIIAELKHYLVVEKRRLERWPESLEMISKEDLRRLVRSEHEARIGLQYVVLQELSSPQAQLRGAYRTQRSLNEEMEQILLAEAERWEQRLETQTMRESDIPSGNEYNSVRSVRASFLAQAKMIKDAHVRAIFWCMEKVKMRFRTLCIGMSKIDPDVKQQIDILFDLEEDTEEEEKQGNSTPPEDDIPISCPTEKAPVNMKLYRIAQQLISKAEDAETGWSGTPPLCFPLYPPDLLTDGRTRRETDRVGGRPGEKAAGEADISTEGQQGARLSGNLDSSSKEGRKKDGDSAEDVGNATAPSVLPPVSRLVLFYKAISTPKEGEGATGELSTGGSPDAPPDATPTLPPTAPHENPAITLKSLEECLQRNAPDFRTLTRSSLGGPEVTAGVIPQAGKCLSFPLPASLSPPSASSAPIYSSAGVLGGVRGCHAGLAPLGGPFTKTLSVTQCSPKASAASPFSVSTYSNVAPLEGSKSLPTDRQGSEVSATPIHENNNVPGLPLFSFGASLKETEKPEKSSRSDVKRKNGEHLSVHPQSGLLGVSSRGLSKDLFQCGQTETQTESESESGSQEGRGAVLHHGSLKAAEEEGERGEQSEGVCVDVREEALPLCLQTLHDKARAMLYSSETEFRSDLTTLWRNAYRFHGNRASSHLTLAAWTLMKWGCQMLERAV</sequence>
<feature type="compositionally biased region" description="Pro residues" evidence="5">
    <location>
        <begin position="1306"/>
        <end position="1319"/>
    </location>
</feature>
<keyword evidence="1" id="KW-0677">Repeat</keyword>
<dbReference type="Gene3D" id="1.25.40.20">
    <property type="entry name" value="Ankyrin repeat-containing domain"/>
    <property type="match status" value="3"/>
</dbReference>
<keyword evidence="2 4" id="KW-0040">ANK repeat</keyword>
<feature type="compositionally biased region" description="Basic and acidic residues" evidence="5">
    <location>
        <begin position="1207"/>
        <end position="1228"/>
    </location>
</feature>
<feature type="compositionally biased region" description="Low complexity" evidence="5">
    <location>
        <begin position="1523"/>
        <end position="1540"/>
    </location>
</feature>
<feature type="repeat" description="ANK" evidence="4">
    <location>
        <begin position="388"/>
        <end position="420"/>
    </location>
</feature>
<evidence type="ECO:0000256" key="5">
    <source>
        <dbReference type="SAM" id="MobiDB-lite"/>
    </source>
</evidence>
<dbReference type="InterPro" id="IPR036427">
    <property type="entry name" value="Bromodomain-like_sf"/>
</dbReference>
<dbReference type="GO" id="GO:0005634">
    <property type="term" value="C:nucleus"/>
    <property type="evidence" value="ECO:0007669"/>
    <property type="project" value="TreeGrafter"/>
</dbReference>
<name>A0A0G4GIG0_9ALVE</name>
<dbReference type="GO" id="GO:0045944">
    <property type="term" value="P:positive regulation of transcription by RNA polymerase II"/>
    <property type="evidence" value="ECO:0007669"/>
    <property type="project" value="TreeGrafter"/>
</dbReference>
<dbReference type="PROSITE" id="PS50088">
    <property type="entry name" value="ANK_REPEAT"/>
    <property type="match status" value="1"/>
</dbReference>
<dbReference type="SUPFAM" id="SSF48403">
    <property type="entry name" value="Ankyrin repeat"/>
    <property type="match status" value="2"/>
</dbReference>
<dbReference type="GO" id="GO:0000976">
    <property type="term" value="F:transcription cis-regulatory region binding"/>
    <property type="evidence" value="ECO:0007669"/>
    <property type="project" value="TreeGrafter"/>
</dbReference>
<evidence type="ECO:0000256" key="4">
    <source>
        <dbReference type="PROSITE-ProRule" id="PRU00023"/>
    </source>
</evidence>
<keyword evidence="3" id="KW-0103">Bromodomain</keyword>
<dbReference type="InterPro" id="IPR050663">
    <property type="entry name" value="Ankyrin-SOCS_Box"/>
</dbReference>
<dbReference type="PhylomeDB" id="A0A0G4GIG0"/>
<dbReference type="SMART" id="SM00248">
    <property type="entry name" value="ANK"/>
    <property type="match status" value="6"/>
</dbReference>
<feature type="region of interest" description="Disordered" evidence="5">
    <location>
        <begin position="1140"/>
        <end position="1163"/>
    </location>
</feature>
<feature type="region of interest" description="Disordered" evidence="5">
    <location>
        <begin position="1290"/>
        <end position="1320"/>
    </location>
</feature>
<feature type="compositionally biased region" description="Basic and acidic residues" evidence="5">
    <location>
        <begin position="1478"/>
        <end position="1500"/>
    </location>
</feature>
<evidence type="ECO:0000256" key="3">
    <source>
        <dbReference type="ARBA" id="ARBA00023117"/>
    </source>
</evidence>
<feature type="region of interest" description="Disordered" evidence="5">
    <location>
        <begin position="1201"/>
        <end position="1271"/>
    </location>
</feature>
<proteinExistence type="predicted"/>
<reference evidence="6" key="1">
    <citation type="submission" date="2014-11" db="EMBL/GenBank/DDBJ databases">
        <authorList>
            <person name="Otto D Thomas"/>
            <person name="Naeem Raeece"/>
        </authorList>
    </citation>
    <scope>NUCLEOTIDE SEQUENCE</scope>
</reference>
<dbReference type="InterPro" id="IPR036770">
    <property type="entry name" value="Ankyrin_rpt-contain_sf"/>
</dbReference>
<feature type="compositionally biased region" description="Polar residues" evidence="5">
    <location>
        <begin position="1444"/>
        <end position="1465"/>
    </location>
</feature>
<dbReference type="InterPro" id="IPR002110">
    <property type="entry name" value="Ankyrin_rpt"/>
</dbReference>
<protein>
    <submittedName>
        <fullName evidence="6">Uncharacterized protein</fullName>
    </submittedName>
</protein>
<evidence type="ECO:0000256" key="2">
    <source>
        <dbReference type="ARBA" id="ARBA00023043"/>
    </source>
</evidence>
<dbReference type="PANTHER" id="PTHR24193">
    <property type="entry name" value="ANKYRIN REPEAT PROTEIN"/>
    <property type="match status" value="1"/>
</dbReference>
<feature type="compositionally biased region" description="Basic and acidic residues" evidence="5">
    <location>
        <begin position="1249"/>
        <end position="1259"/>
    </location>
</feature>